<dbReference type="OrthoDB" id="504962at2"/>
<evidence type="ECO:0000313" key="4">
    <source>
        <dbReference type="Proteomes" id="UP000256977"/>
    </source>
</evidence>
<evidence type="ECO:0000256" key="1">
    <source>
        <dbReference type="SAM" id="SignalP"/>
    </source>
</evidence>
<name>A0A3D9HTU7_9BACL</name>
<proteinExistence type="predicted"/>
<organism evidence="3 4">
    <name type="scientific">Cohnella phaseoli</name>
    <dbReference type="NCBI Taxonomy" id="456490"/>
    <lineage>
        <taxon>Bacteria</taxon>
        <taxon>Bacillati</taxon>
        <taxon>Bacillota</taxon>
        <taxon>Bacilli</taxon>
        <taxon>Bacillales</taxon>
        <taxon>Paenibacillaceae</taxon>
        <taxon>Cohnella</taxon>
    </lineage>
</organism>
<dbReference type="PANTHER" id="PTHR43308:SF5">
    <property type="entry name" value="S-LAYER PROTEIN _ PEPTIDOGLYCAN ENDO-BETA-N-ACETYLGLUCOSAMINIDASE"/>
    <property type="match status" value="1"/>
</dbReference>
<dbReference type="Pfam" id="PF00395">
    <property type="entry name" value="SLH"/>
    <property type="match status" value="3"/>
</dbReference>
<dbReference type="GO" id="GO:0030246">
    <property type="term" value="F:carbohydrate binding"/>
    <property type="evidence" value="ECO:0007669"/>
    <property type="project" value="InterPro"/>
</dbReference>
<dbReference type="InterPro" id="IPR008965">
    <property type="entry name" value="CBM2/CBM3_carb-bd_dom_sf"/>
</dbReference>
<dbReference type="RefSeq" id="WP_116065710.1">
    <property type="nucleotide sequence ID" value="NZ_QRDZ01000055.1"/>
</dbReference>
<sequence>MKRKQIVIHMLIFLFCYSLALPAVTYAEQAPSFQIAAHKLADGKVIVKMNGNKMKDLYGYEARFTFDPERVELVETASSLDGFSVSPIIKNNEIIIAHTKIGNVSGEYGDIPIGSLTFKMKNHGTSVVRWESMKVVDHNLSNQTFSIGKSITVAKFFVDLEGHWAKTDIELLASKNIVKGMDEDHYAPDAQVTRAQFVALIARALNLKASSKQSPFTDVAPGSWYEKELKSAYSTGIIRGITETSFAPGKKITREEMAVMIVRARNYASDSALRDLADADSVMTFADSENISEWAKKEIQLAVGLGIMNGRTKIRFVPQDQATRAEAATVIRRLLTSLNLL</sequence>
<dbReference type="InterPro" id="IPR001119">
    <property type="entry name" value="SLH_dom"/>
</dbReference>
<dbReference type="CDD" id="cd08547">
    <property type="entry name" value="Type_II_cohesin"/>
    <property type="match status" value="1"/>
</dbReference>
<feature type="domain" description="SLH" evidence="2">
    <location>
        <begin position="282"/>
        <end position="341"/>
    </location>
</feature>
<comment type="caution">
    <text evidence="3">The sequence shown here is derived from an EMBL/GenBank/DDBJ whole genome shotgun (WGS) entry which is preliminary data.</text>
</comment>
<reference evidence="3 4" key="1">
    <citation type="submission" date="2018-07" db="EMBL/GenBank/DDBJ databases">
        <title>Genomic Encyclopedia of Type Strains, Phase III (KMG-III): the genomes of soil and plant-associated and newly described type strains.</title>
        <authorList>
            <person name="Whitman W."/>
        </authorList>
    </citation>
    <scope>NUCLEOTIDE SEQUENCE [LARGE SCALE GENOMIC DNA]</scope>
    <source>
        <strain evidence="3 4">CECT 7287</strain>
    </source>
</reference>
<evidence type="ECO:0000259" key="2">
    <source>
        <dbReference type="PROSITE" id="PS51272"/>
    </source>
</evidence>
<dbReference type="SUPFAM" id="SSF49384">
    <property type="entry name" value="Carbohydrate-binding domain"/>
    <property type="match status" value="1"/>
</dbReference>
<dbReference type="Gene3D" id="2.60.40.680">
    <property type="match status" value="1"/>
</dbReference>
<feature type="chain" id="PRO_5038967210" evidence="1">
    <location>
        <begin position="21"/>
        <end position="341"/>
    </location>
</feature>
<dbReference type="PANTHER" id="PTHR43308">
    <property type="entry name" value="OUTER MEMBRANE PROTEIN ALPHA-RELATED"/>
    <property type="match status" value="1"/>
</dbReference>
<feature type="domain" description="SLH" evidence="2">
    <location>
        <begin position="152"/>
        <end position="215"/>
    </location>
</feature>
<dbReference type="InterPro" id="IPR051465">
    <property type="entry name" value="Cell_Envelope_Struct_Comp"/>
</dbReference>
<gene>
    <name evidence="3" type="ORF">DFP98_15518</name>
</gene>
<dbReference type="EMBL" id="QRDZ01000055">
    <property type="protein sequence ID" value="RED52781.1"/>
    <property type="molecule type" value="Genomic_DNA"/>
</dbReference>
<accession>A0A3D9HTU7</accession>
<dbReference type="PROSITE" id="PS51272">
    <property type="entry name" value="SLH"/>
    <property type="match status" value="3"/>
</dbReference>
<keyword evidence="1" id="KW-0732">Signal</keyword>
<feature type="domain" description="SLH" evidence="2">
    <location>
        <begin position="216"/>
        <end position="275"/>
    </location>
</feature>
<feature type="signal peptide" evidence="1">
    <location>
        <begin position="1"/>
        <end position="20"/>
    </location>
</feature>
<keyword evidence="4" id="KW-1185">Reference proteome</keyword>
<protein>
    <submittedName>
        <fullName evidence="3">S-layer family protein</fullName>
    </submittedName>
</protein>
<dbReference type="AlphaFoldDB" id="A0A3D9HTU7"/>
<dbReference type="Proteomes" id="UP000256977">
    <property type="component" value="Unassembled WGS sequence"/>
</dbReference>
<evidence type="ECO:0000313" key="3">
    <source>
        <dbReference type="EMBL" id="RED52781.1"/>
    </source>
</evidence>